<evidence type="ECO:0000313" key="2">
    <source>
        <dbReference type="EMBL" id="EKE84782.1"/>
    </source>
</evidence>
<keyword evidence="3" id="KW-1185">Reference proteome</keyword>
<feature type="chain" id="PRO_5003862265" description="Lipoprotein" evidence="1">
    <location>
        <begin position="24"/>
        <end position="609"/>
    </location>
</feature>
<evidence type="ECO:0000256" key="1">
    <source>
        <dbReference type="SAM" id="SignalP"/>
    </source>
</evidence>
<feature type="signal peptide" evidence="1">
    <location>
        <begin position="1"/>
        <end position="23"/>
    </location>
</feature>
<gene>
    <name evidence="2" type="ORF">A10D4_04190</name>
</gene>
<dbReference type="PANTHER" id="PTHR33361">
    <property type="entry name" value="GLR0591 PROTEIN"/>
    <property type="match status" value="1"/>
</dbReference>
<organism evidence="2 3">
    <name type="scientific">Idiomarina xiamenensis 10-D-4</name>
    <dbReference type="NCBI Taxonomy" id="740709"/>
    <lineage>
        <taxon>Bacteria</taxon>
        <taxon>Pseudomonadati</taxon>
        <taxon>Pseudomonadota</taxon>
        <taxon>Gammaproteobacteria</taxon>
        <taxon>Alteromonadales</taxon>
        <taxon>Idiomarinaceae</taxon>
        <taxon>Idiomarina</taxon>
    </lineage>
</organism>
<dbReference type="PANTHER" id="PTHR33361:SF16">
    <property type="entry name" value="DUF885 DOMAIN-CONTAINING PROTEIN"/>
    <property type="match status" value="1"/>
</dbReference>
<dbReference type="OrthoDB" id="9769898at2"/>
<dbReference type="eggNOG" id="COG4805">
    <property type="taxonomic scope" value="Bacteria"/>
</dbReference>
<accession>K2KDI6</accession>
<dbReference type="RefSeq" id="WP_008487935.1">
    <property type="nucleotide sequence ID" value="NZ_AMRG01000004.1"/>
</dbReference>
<evidence type="ECO:0000313" key="3">
    <source>
        <dbReference type="Proteomes" id="UP000014115"/>
    </source>
</evidence>
<protein>
    <recommendedName>
        <fullName evidence="4">Lipoprotein</fullName>
    </recommendedName>
</protein>
<sequence length="609" mass="69331">MKKGLIALTIGAVLLNGCGTPNASNDNVTAQNSSSQQATSTSEQHLQQLFADYFEESLLLNPLMATYIGDNRFNDRLPNFLSEQYRNRSLALDKRYLQRLEQIDRQQLSGQAAVSYDIFKREREMAIEGAQYPDYLIPINQFYNLTSRLAILGSGQSAQPFRSVDDYDDWAQRMQQIPTLLDQAISNMKMGVQQGVVQPRILIEKAIPQIEAHLVDDINQSIFWKPIKALPESFSDADKQRLTAQYQTVIEQQVLPAYQRLRDYLVNDYLAETRDTVGLGAIQTDTVDGQAWYAYNAKNRTTTDLTPEQIHQIGLNEVERIHRQMREVMQEVDFQGDLADFFEFTKDDPQFHYDSREAMLSDYRALRDTVDELTPQLFDIFPKAEYEVRAVESFREKSASSGSYQTAPIDNSRPAIFYLNTYDLSSRPTWAKTALFLHEAAPGHHFQLSIQQELGGLPAFRKFGGETAYIEGWGLYAESLGYDMGLYEQPYQRFGALAAELWRAIRLVVDTGIHAKGWSRQQVLDYMYANAPVAEARAVSEAERFMALPGQALAYKIGQLKIQELRDKAQTALGDDFDIKAFHRQVLEDGALPLAILENKIDRWIAAQQ</sequence>
<dbReference type="Proteomes" id="UP000014115">
    <property type="component" value="Unassembled WGS sequence"/>
</dbReference>
<evidence type="ECO:0008006" key="4">
    <source>
        <dbReference type="Google" id="ProtNLM"/>
    </source>
</evidence>
<dbReference type="AlphaFoldDB" id="K2KDI6"/>
<reference evidence="2 3" key="1">
    <citation type="journal article" date="2012" name="J. Bacteriol.">
        <title>Genome Sequence of Idiomarina xiamenensis Type Strain 10-D-4.</title>
        <authorList>
            <person name="Lai Q."/>
            <person name="Wang L."/>
            <person name="Wang W."/>
            <person name="Shao Z."/>
        </authorList>
    </citation>
    <scope>NUCLEOTIDE SEQUENCE [LARGE SCALE GENOMIC DNA]</scope>
    <source>
        <strain evidence="2 3">10-D-4</strain>
    </source>
</reference>
<name>K2KDI6_9GAMM</name>
<dbReference type="EMBL" id="AMRG01000004">
    <property type="protein sequence ID" value="EKE84782.1"/>
    <property type="molecule type" value="Genomic_DNA"/>
</dbReference>
<dbReference type="InterPro" id="IPR010281">
    <property type="entry name" value="DUF885"/>
</dbReference>
<dbReference type="PATRIC" id="fig|740709.3.peg.847"/>
<dbReference type="Pfam" id="PF05960">
    <property type="entry name" value="DUF885"/>
    <property type="match status" value="1"/>
</dbReference>
<keyword evidence="1" id="KW-0732">Signal</keyword>
<comment type="caution">
    <text evidence="2">The sequence shown here is derived from an EMBL/GenBank/DDBJ whole genome shotgun (WGS) entry which is preliminary data.</text>
</comment>
<proteinExistence type="predicted"/>
<dbReference type="STRING" id="740709.A10D4_04190"/>